<evidence type="ECO:0000256" key="1">
    <source>
        <dbReference type="SAM" id="Phobius"/>
    </source>
</evidence>
<feature type="domain" description="DUF4220" evidence="2">
    <location>
        <begin position="153"/>
        <end position="514"/>
    </location>
</feature>
<dbReference type="InterPro" id="IPR007658">
    <property type="entry name" value="DUF594"/>
</dbReference>
<evidence type="ECO:0000259" key="2">
    <source>
        <dbReference type="Pfam" id="PF13968"/>
    </source>
</evidence>
<gene>
    <name evidence="3" type="ORF">PVAP13_4NG028681</name>
</gene>
<proteinExistence type="predicted"/>
<dbReference type="EMBL" id="CM029044">
    <property type="protein sequence ID" value="KAG2603840.1"/>
    <property type="molecule type" value="Genomic_DNA"/>
</dbReference>
<dbReference type="Pfam" id="PF04578">
    <property type="entry name" value="DUF594"/>
    <property type="match status" value="1"/>
</dbReference>
<evidence type="ECO:0000313" key="4">
    <source>
        <dbReference type="Proteomes" id="UP000823388"/>
    </source>
</evidence>
<feature type="transmembrane region" description="Helical" evidence="1">
    <location>
        <begin position="108"/>
        <end position="126"/>
    </location>
</feature>
<name>A0A8T0SYB1_PANVG</name>
<sequence>MGHLGVNQTAICPPAIDKYIQNLTSSYTEKSNEASMVSASVIMFVLAGLFFNLNLFSGISDFSTTLDPKVRLFLSSVLSLLLPVMSYLFSEAKNAGCSAAAGARAGELSLGALMILAWMLLVELLRKKVDEIRMRGYSGSIQRAGRVVLLGSFIFFNIKTAGRKAAFSILWIICATRVVQRIAFTEIGKYSYAHGKNARLINSYMAKILKQEQQHQAAVVQDGHELLKSCRYIVMGEEKMVQEPTADGYKLDMTTLDGDSGIVTVGKVWKLDENSSTLFTTPDQVQRLKRLCLSFALFKLLRRKFEHLPAVTDEEAQDCRDLILKGLLRGNNGGSAAAEELFQVMNDEVVFLSEYYHSVVPVVLASPFFLLVNYFLVLILVAALCIMAIILCGHGDAIYAFMSIGEDNYTLHSGIGNVAVCLIIKSRNSPEAFFSVVDISITILLFIIYFYEEVWEFFVFILSNWFMVSLVCSYMAKPQWRDSPSIRYAIRRIVWLRSKLNHGSLSFRQFSVLNIRCPLGLPFYSTLSLLLGKELVPRNLKQSIVDRLVDHDRHRTGTAYSSTPLTNGKSALHSNYLFDKLSWACQSDSVSEVFLTWHIATSILEEKCSNKQQQEAAASRASAVRLSKYCAYLVVFHPELLPDNPEKAERVVDGMKAELSSIFWWWEYYLFSQRARVSKIMQGAAAVADDDEGQHRQMNGAVVRNGARLGGLLVDICRSESHGPEAAWKAVADVWTELVVFVAPSGEEERVKGHGDVLVQGGEFITVLWALATHIGVSHEATAGNRSPVKTLEDLMGESMRAPPPVDRAVEITMM</sequence>
<keyword evidence="4" id="KW-1185">Reference proteome</keyword>
<feature type="transmembrane region" description="Helical" evidence="1">
    <location>
        <begin position="368"/>
        <end position="392"/>
    </location>
</feature>
<keyword evidence="1" id="KW-0812">Transmembrane</keyword>
<accession>A0A8T0SYB1</accession>
<keyword evidence="1" id="KW-1133">Transmembrane helix</keyword>
<keyword evidence="1" id="KW-0472">Membrane</keyword>
<feature type="non-terminal residue" evidence="3">
    <location>
        <position position="815"/>
    </location>
</feature>
<dbReference type="PANTHER" id="PTHR31325">
    <property type="entry name" value="OS01G0798800 PROTEIN-RELATED"/>
    <property type="match status" value="1"/>
</dbReference>
<dbReference type="Pfam" id="PF13968">
    <property type="entry name" value="DUF4220"/>
    <property type="match status" value="1"/>
</dbReference>
<feature type="transmembrane region" description="Helical" evidence="1">
    <location>
        <begin position="36"/>
        <end position="58"/>
    </location>
</feature>
<organism evidence="3 4">
    <name type="scientific">Panicum virgatum</name>
    <name type="common">Blackwell switchgrass</name>
    <dbReference type="NCBI Taxonomy" id="38727"/>
    <lineage>
        <taxon>Eukaryota</taxon>
        <taxon>Viridiplantae</taxon>
        <taxon>Streptophyta</taxon>
        <taxon>Embryophyta</taxon>
        <taxon>Tracheophyta</taxon>
        <taxon>Spermatophyta</taxon>
        <taxon>Magnoliopsida</taxon>
        <taxon>Liliopsida</taxon>
        <taxon>Poales</taxon>
        <taxon>Poaceae</taxon>
        <taxon>PACMAD clade</taxon>
        <taxon>Panicoideae</taxon>
        <taxon>Panicodae</taxon>
        <taxon>Paniceae</taxon>
        <taxon>Panicinae</taxon>
        <taxon>Panicum</taxon>
        <taxon>Panicum sect. Hiantes</taxon>
    </lineage>
</organism>
<feature type="transmembrane region" description="Helical" evidence="1">
    <location>
        <begin position="432"/>
        <end position="451"/>
    </location>
</feature>
<reference evidence="3" key="1">
    <citation type="submission" date="2020-05" db="EMBL/GenBank/DDBJ databases">
        <title>WGS assembly of Panicum virgatum.</title>
        <authorList>
            <person name="Lovell J.T."/>
            <person name="Jenkins J."/>
            <person name="Shu S."/>
            <person name="Juenger T.E."/>
            <person name="Schmutz J."/>
        </authorList>
    </citation>
    <scope>NUCLEOTIDE SEQUENCE</scope>
    <source>
        <strain evidence="3">AP13</strain>
    </source>
</reference>
<feature type="transmembrane region" description="Helical" evidence="1">
    <location>
        <begin position="457"/>
        <end position="476"/>
    </location>
</feature>
<dbReference type="InterPro" id="IPR025315">
    <property type="entry name" value="DUF4220"/>
</dbReference>
<protein>
    <recommendedName>
        <fullName evidence="2">DUF4220 domain-containing protein</fullName>
    </recommendedName>
</protein>
<dbReference type="Proteomes" id="UP000823388">
    <property type="component" value="Chromosome 4N"/>
</dbReference>
<comment type="caution">
    <text evidence="3">The sequence shown here is derived from an EMBL/GenBank/DDBJ whole genome shotgun (WGS) entry which is preliminary data.</text>
</comment>
<dbReference type="AlphaFoldDB" id="A0A8T0SYB1"/>
<feature type="transmembrane region" description="Helical" evidence="1">
    <location>
        <begin position="70"/>
        <end position="88"/>
    </location>
</feature>
<evidence type="ECO:0000313" key="3">
    <source>
        <dbReference type="EMBL" id="KAG2603840.1"/>
    </source>
</evidence>